<evidence type="ECO:0000313" key="3">
    <source>
        <dbReference type="Proteomes" id="UP000007796"/>
    </source>
</evidence>
<reference evidence="2 3" key="1">
    <citation type="journal article" date="2011" name="Proc. Natl. Acad. Sci. U.S.A.">
        <title>Genome and transcriptome analyses of the mountain pine beetle-fungal symbiont Grosmannia clavigera, a lodgepole pine pathogen.</title>
        <authorList>
            <person name="DiGuistini S."/>
            <person name="Wang Y."/>
            <person name="Liao N.Y."/>
            <person name="Taylor G."/>
            <person name="Tanguay P."/>
            <person name="Feau N."/>
            <person name="Henrissat B."/>
            <person name="Chan S.K."/>
            <person name="Hesse-Orce U."/>
            <person name="Alamouti S.M."/>
            <person name="Tsui C.K.M."/>
            <person name="Docking R.T."/>
            <person name="Levasseur A."/>
            <person name="Haridas S."/>
            <person name="Robertson G."/>
            <person name="Birol I."/>
            <person name="Holt R.A."/>
            <person name="Marra M.A."/>
            <person name="Hamelin R.C."/>
            <person name="Hirst M."/>
            <person name="Jones S.J.M."/>
            <person name="Bohlmann J."/>
            <person name="Breuil C."/>
        </authorList>
    </citation>
    <scope>NUCLEOTIDE SEQUENCE [LARGE SCALE GENOMIC DNA]</scope>
    <source>
        <strain evidence="3">kw1407 / UAMH 11150</strain>
    </source>
</reference>
<feature type="region of interest" description="Disordered" evidence="1">
    <location>
        <begin position="1"/>
        <end position="49"/>
    </location>
</feature>
<dbReference type="RefSeq" id="XP_014170529.1">
    <property type="nucleotide sequence ID" value="XM_014315054.1"/>
</dbReference>
<feature type="compositionally biased region" description="Low complexity" evidence="1">
    <location>
        <begin position="308"/>
        <end position="317"/>
    </location>
</feature>
<feature type="compositionally biased region" description="Basic and acidic residues" evidence="1">
    <location>
        <begin position="27"/>
        <end position="49"/>
    </location>
</feature>
<name>F0XLX5_GROCL</name>
<feature type="region of interest" description="Disordered" evidence="1">
    <location>
        <begin position="404"/>
        <end position="457"/>
    </location>
</feature>
<dbReference type="EMBL" id="GL629794">
    <property type="protein sequence ID" value="EFX01047.1"/>
    <property type="molecule type" value="Genomic_DNA"/>
</dbReference>
<dbReference type="OrthoDB" id="5383784at2759"/>
<keyword evidence="3" id="KW-1185">Reference proteome</keyword>
<gene>
    <name evidence="2" type="ORF">CMQ_5989</name>
</gene>
<dbReference type="GeneID" id="25979371"/>
<evidence type="ECO:0000313" key="2">
    <source>
        <dbReference type="EMBL" id="EFX01047.1"/>
    </source>
</evidence>
<feature type="compositionally biased region" description="Pro residues" evidence="1">
    <location>
        <begin position="345"/>
        <end position="355"/>
    </location>
</feature>
<protein>
    <submittedName>
        <fullName evidence="2">Uncharacterized protein</fullName>
    </submittedName>
</protein>
<accession>F0XLX5</accession>
<evidence type="ECO:0000256" key="1">
    <source>
        <dbReference type="SAM" id="MobiDB-lite"/>
    </source>
</evidence>
<dbReference type="eggNOG" id="ENOG502SQ74">
    <property type="taxonomic scope" value="Eukaryota"/>
</dbReference>
<feature type="region of interest" description="Disordered" evidence="1">
    <location>
        <begin position="308"/>
        <end position="384"/>
    </location>
</feature>
<proteinExistence type="predicted"/>
<organism evidence="3">
    <name type="scientific">Grosmannia clavigera (strain kw1407 / UAMH 11150)</name>
    <name type="common">Blue stain fungus</name>
    <name type="synonym">Graphiocladiella clavigera</name>
    <dbReference type="NCBI Taxonomy" id="655863"/>
    <lineage>
        <taxon>Eukaryota</taxon>
        <taxon>Fungi</taxon>
        <taxon>Dikarya</taxon>
        <taxon>Ascomycota</taxon>
        <taxon>Pezizomycotina</taxon>
        <taxon>Sordariomycetes</taxon>
        <taxon>Sordariomycetidae</taxon>
        <taxon>Ophiostomatales</taxon>
        <taxon>Ophiostomataceae</taxon>
        <taxon>Leptographium</taxon>
    </lineage>
</organism>
<feature type="compositionally biased region" description="Gly residues" evidence="1">
    <location>
        <begin position="420"/>
        <end position="434"/>
    </location>
</feature>
<dbReference type="HOGENOM" id="CLU_038389_0_0_1"/>
<dbReference type="Proteomes" id="UP000007796">
    <property type="component" value="Unassembled WGS sequence"/>
</dbReference>
<sequence length="597" mass="65200">MTKLGPLTSQALGRSPYDIVVPGEGEQDPRDHDPNQHRQEYDDRGRPVNRETKLMNRDIVRAHNEVMQVIGVAEPDSSIQAADEEAEKRYRQKQYGDEVAHRLIHVGRVLGVMGVWGVNAVRQRILLYRQYSEIPFHHLLQHEFSRQPLWRALETGLPVFITNHALRRASLGFKSVHRTFWKSSLLQFVRLHLQMFLFLQRSGIAPAVPLLPSPLYFLPFSRESPIARPPPLPTTLSVRSMVHWSCATVLNFAPVFMFYSYMRAWSYVTETLYRRIYHWLPTPTNPRSSRSLYVPEYVSISARRLNGSSAAEASDGADGAEDMDGPIGPDDVDTAAASSESTPLQPLPPPPPPSSSAPGSPTTVRRRNTVSSHGGGDDGYASEEEEFELSATLISFDVEAGDANDNAPSAWSAELRQSPAGGGEGGPAGNGGDVEGGEGRGESGHQGTSGSDYGVGDSSNATSGVGFGPVYAEGLLVQLPAIIATDIMTVLTSSALMAPYEAFMIRLVAHAYRQQHGLPVDDLYGLAVLSPADGSLSWTSLTNCVGMWLVHLAVDASGWLLVTGLAVLYRGAEPEWSIFQLLKEKLGYGQKRGDGRE</sequence>
<dbReference type="InParanoid" id="F0XLX5"/>
<dbReference type="AlphaFoldDB" id="F0XLX5"/>